<dbReference type="InterPro" id="IPR012902">
    <property type="entry name" value="N_methyl_site"/>
</dbReference>
<dbReference type="Gene3D" id="3.30.700.10">
    <property type="entry name" value="Glycoprotein, Type 4 Pilin"/>
    <property type="match status" value="1"/>
</dbReference>
<protein>
    <recommendedName>
        <fullName evidence="2">DUF1559 domain-containing protein</fullName>
    </recommendedName>
</protein>
<feature type="domain" description="DUF1559" evidence="2">
    <location>
        <begin position="34"/>
        <end position="287"/>
    </location>
</feature>
<organism evidence="3 4">
    <name type="scientific">Gemmata massiliana</name>
    <dbReference type="NCBI Taxonomy" id="1210884"/>
    <lineage>
        <taxon>Bacteria</taxon>
        <taxon>Pseudomonadati</taxon>
        <taxon>Planctomycetota</taxon>
        <taxon>Planctomycetia</taxon>
        <taxon>Gemmatales</taxon>
        <taxon>Gemmataceae</taxon>
        <taxon>Gemmata</taxon>
    </lineage>
</organism>
<dbReference type="InterPro" id="IPR045584">
    <property type="entry name" value="Pilin-like"/>
</dbReference>
<dbReference type="PANTHER" id="PTHR30093:SF2">
    <property type="entry name" value="TYPE II SECRETION SYSTEM PROTEIN H"/>
    <property type="match status" value="1"/>
</dbReference>
<evidence type="ECO:0000259" key="2">
    <source>
        <dbReference type="Pfam" id="PF07596"/>
    </source>
</evidence>
<dbReference type="NCBIfam" id="TIGR02532">
    <property type="entry name" value="IV_pilin_GFxxxE"/>
    <property type="match status" value="1"/>
</dbReference>
<dbReference type="RefSeq" id="WP_162673654.1">
    <property type="nucleotide sequence ID" value="NZ_LR593886.1"/>
</dbReference>
<dbReference type="EMBL" id="LR593886">
    <property type="protein sequence ID" value="VTS01023.1"/>
    <property type="molecule type" value="Genomic_DNA"/>
</dbReference>
<dbReference type="KEGG" id="gms:SOIL9_79880"/>
<dbReference type="Proteomes" id="UP000464178">
    <property type="component" value="Chromosome"/>
</dbReference>
<dbReference type="Pfam" id="PF07596">
    <property type="entry name" value="SBP_bac_10"/>
    <property type="match status" value="1"/>
</dbReference>
<evidence type="ECO:0000313" key="4">
    <source>
        <dbReference type="Proteomes" id="UP000464178"/>
    </source>
</evidence>
<name>A0A6P2DKD3_9BACT</name>
<keyword evidence="1" id="KW-1133">Transmembrane helix</keyword>
<proteinExistence type="predicted"/>
<evidence type="ECO:0000313" key="3">
    <source>
        <dbReference type="EMBL" id="VTS01023.1"/>
    </source>
</evidence>
<keyword evidence="4" id="KW-1185">Reference proteome</keyword>
<dbReference type="AlphaFoldDB" id="A0A6P2DKD3"/>
<gene>
    <name evidence="3" type="ORF">SOIL9_79880</name>
</gene>
<dbReference type="NCBIfam" id="TIGR04294">
    <property type="entry name" value="pre_pil_HX9DG"/>
    <property type="match status" value="1"/>
</dbReference>
<keyword evidence="1" id="KW-0812">Transmembrane</keyword>
<keyword evidence="1" id="KW-0472">Membrane</keyword>
<dbReference type="Pfam" id="PF07963">
    <property type="entry name" value="N_methyl"/>
    <property type="match status" value="1"/>
</dbReference>
<feature type="transmembrane region" description="Helical" evidence="1">
    <location>
        <begin position="12"/>
        <end position="33"/>
    </location>
</feature>
<accession>A0A6P2DKD3</accession>
<evidence type="ECO:0000256" key="1">
    <source>
        <dbReference type="SAM" id="Phobius"/>
    </source>
</evidence>
<reference evidence="3 4" key="1">
    <citation type="submission" date="2019-05" db="EMBL/GenBank/DDBJ databases">
        <authorList>
            <consortium name="Science for Life Laboratories"/>
        </authorList>
    </citation>
    <scope>NUCLEOTIDE SEQUENCE [LARGE SCALE GENOMIC DNA]</scope>
    <source>
        <strain evidence="3">Soil9</strain>
    </source>
</reference>
<dbReference type="SUPFAM" id="SSF54523">
    <property type="entry name" value="Pili subunits"/>
    <property type="match status" value="1"/>
</dbReference>
<sequence>MSRTVRRSAFTLIELLVVIAIIAILIGLLLPAVQKVREAAARMSCQNNIKQLAIATHSYHDAVNQFPTSGAPGYVDNNSVNTQNWSWLVKILPYIEQDNLFRATGAPTAVLNTNPTAVQTNVKTFLCPSDSNNTTPRTDTNIAYNTTFAVAMTNYKGVSGSAWMWGSYATGASGVTGTNPGLDSGNGWIYRSNGGQNFPGARTMASITDGTSNTFFVGEDVADFNQHLSWPHFNSCTGTTAIPPNNINTVASRGDWPNVYSFRSRHTNGLNFALGDGSVRFVTNSIALSTYRAFGTMNGGEVASLD</sequence>
<dbReference type="InterPro" id="IPR027558">
    <property type="entry name" value="Pre_pil_HX9DG_C"/>
</dbReference>
<dbReference type="PANTHER" id="PTHR30093">
    <property type="entry name" value="GENERAL SECRETION PATHWAY PROTEIN G"/>
    <property type="match status" value="1"/>
</dbReference>
<dbReference type="InterPro" id="IPR011453">
    <property type="entry name" value="DUF1559"/>
</dbReference>